<feature type="region of interest" description="Disordered" evidence="1">
    <location>
        <begin position="231"/>
        <end position="250"/>
    </location>
</feature>
<dbReference type="RefSeq" id="WP_070114354.1">
    <property type="nucleotide sequence ID" value="NZ_JAAOMM010000179.1"/>
</dbReference>
<protein>
    <recommendedName>
        <fullName evidence="4">Replicative helicase inhibitor G39P N-terminal domain-containing protein</fullName>
    </recommendedName>
</protein>
<gene>
    <name evidence="2" type="ORF">BAE27_09050</name>
</gene>
<name>A0A1E7YLW9_9PROT</name>
<comment type="caution">
    <text evidence="2">The sequence shown here is derived from an EMBL/GenBank/DDBJ whole genome shotgun (WGS) entry which is preliminary data.</text>
</comment>
<feature type="region of interest" description="Disordered" evidence="1">
    <location>
        <begin position="257"/>
        <end position="276"/>
    </location>
</feature>
<dbReference type="Gene3D" id="1.10.8.200">
    <property type="entry name" value="Replisome organizer (g39p helicase loader/inhibitor protein)"/>
    <property type="match status" value="1"/>
</dbReference>
<evidence type="ECO:0000313" key="2">
    <source>
        <dbReference type="EMBL" id="OFC34176.1"/>
    </source>
</evidence>
<organism evidence="2 3">
    <name type="scientific">Acidithiobacillus caldus</name>
    <dbReference type="NCBI Taxonomy" id="33059"/>
    <lineage>
        <taxon>Bacteria</taxon>
        <taxon>Pseudomonadati</taxon>
        <taxon>Pseudomonadota</taxon>
        <taxon>Acidithiobacillia</taxon>
        <taxon>Acidithiobacillales</taxon>
        <taxon>Acidithiobacillaceae</taxon>
        <taxon>Acidithiobacillus</taxon>
    </lineage>
</organism>
<accession>A0A1E7YLW9</accession>
<feature type="compositionally biased region" description="Basic and acidic residues" evidence="1">
    <location>
        <begin position="231"/>
        <end position="249"/>
    </location>
</feature>
<dbReference type="Proteomes" id="UP000175616">
    <property type="component" value="Unassembled WGS sequence"/>
</dbReference>
<dbReference type="EMBL" id="LZYE01000241">
    <property type="protein sequence ID" value="OFC34176.1"/>
    <property type="molecule type" value="Genomic_DNA"/>
</dbReference>
<dbReference type="AlphaFoldDB" id="A0A1E7YLW9"/>
<evidence type="ECO:0000313" key="3">
    <source>
        <dbReference type="Proteomes" id="UP000175616"/>
    </source>
</evidence>
<proteinExistence type="predicted"/>
<feature type="compositionally biased region" description="Polar residues" evidence="1">
    <location>
        <begin position="264"/>
        <end position="276"/>
    </location>
</feature>
<reference evidence="2 3" key="1">
    <citation type="submission" date="2016-06" db="EMBL/GenBank/DDBJ databases">
        <title>Gene turnover analysis identifies the evolutionary adaptation of the extremophile Acidithiobacillus caldus.</title>
        <authorList>
            <person name="Zhang X."/>
        </authorList>
    </citation>
    <scope>NUCLEOTIDE SEQUENCE [LARGE SCALE GENOMIC DNA]</scope>
    <source>
        <strain evidence="2 3">DX</strain>
    </source>
</reference>
<evidence type="ECO:0000256" key="1">
    <source>
        <dbReference type="SAM" id="MobiDB-lite"/>
    </source>
</evidence>
<evidence type="ECO:0008006" key="4">
    <source>
        <dbReference type="Google" id="ProtNLM"/>
    </source>
</evidence>
<sequence length="276" mass="31208">MQANDRERFNDLIRTLCKPYRLELDATDFDIWWVVLNEFPFEVIEASVVQYLKTGKYAPKPADLYTAILDRYRSLWWSPDEAWVHALRAADEDETVVWTNEAATAFGEARIALERGDEFGARAAFIKAYQRLVEAAIEDRRVPEYTVSLGFDRQRRINAIQQAKAQGYLPADRANRLLAENSQGMKEDARAIVGLITGNVVEHPSANAKRLADLMRETLAKVDAEEKAQMAAKDALREQRRQAMQDRKRQIVTQAESLAETMGASDTQAVAAGNSE</sequence>